<dbReference type="Proteomes" id="UP000002072">
    <property type="component" value="Chromosome"/>
</dbReference>
<dbReference type="InterPro" id="IPR029035">
    <property type="entry name" value="DHS-like_NAD/FAD-binding_dom"/>
</dbReference>
<accession>D1AVU2</accession>
<dbReference type="OrthoDB" id="9808492at2"/>
<gene>
    <name evidence="1" type="ordered locus">Smon_1417</name>
</gene>
<dbReference type="Pfam" id="PF13289">
    <property type="entry name" value="SIR2_2"/>
    <property type="match status" value="1"/>
</dbReference>
<evidence type="ECO:0000313" key="2">
    <source>
        <dbReference type="Proteomes" id="UP000002072"/>
    </source>
</evidence>
<dbReference type="KEGG" id="smf:Smon_1417"/>
<proteinExistence type="predicted"/>
<keyword evidence="2" id="KW-1185">Reference proteome</keyword>
<dbReference type="STRING" id="519441.Smon_1417"/>
<name>D1AVU2_STRM9</name>
<dbReference type="EMBL" id="CP001779">
    <property type="protein sequence ID" value="ACZ01852.1"/>
    <property type="molecule type" value="Genomic_DNA"/>
</dbReference>
<evidence type="ECO:0000313" key="1">
    <source>
        <dbReference type="EMBL" id="ACZ01852.1"/>
    </source>
</evidence>
<dbReference type="HOGENOM" id="CLU_040645_1_0_0"/>
<dbReference type="SUPFAM" id="SSF52467">
    <property type="entry name" value="DHS-like NAD/FAD-binding domain"/>
    <property type="match status" value="1"/>
</dbReference>
<dbReference type="eggNOG" id="ENOG502Z924">
    <property type="taxonomic scope" value="Bacteria"/>
</dbReference>
<organism evidence="1 2">
    <name type="scientific">Streptobacillus moniliformis (strain ATCC 14647 / DSM 12112 / NCTC 10651 / 9901)</name>
    <dbReference type="NCBI Taxonomy" id="519441"/>
    <lineage>
        <taxon>Bacteria</taxon>
        <taxon>Fusobacteriati</taxon>
        <taxon>Fusobacteriota</taxon>
        <taxon>Fusobacteriia</taxon>
        <taxon>Fusobacteriales</taxon>
        <taxon>Leptotrichiaceae</taxon>
        <taxon>Streptobacillus</taxon>
    </lineage>
</organism>
<dbReference type="AlphaFoldDB" id="D1AVU2"/>
<reference evidence="1 2" key="1">
    <citation type="journal article" date="2009" name="Stand. Genomic Sci.">
        <title>Complete genome sequence of Streptobacillus moniliformis type strain (9901T).</title>
        <authorList>
            <person name="Nolan M."/>
            <person name="Gronow S."/>
            <person name="Lapidus A."/>
            <person name="Ivanova N."/>
            <person name="Copeland A."/>
            <person name="Lucas S."/>
            <person name="Del Rio T.G."/>
            <person name="Chen F."/>
            <person name="Tice H."/>
            <person name="Pitluck S."/>
            <person name="Cheng J.F."/>
            <person name="Sims D."/>
            <person name="Meincke L."/>
            <person name="Bruce D."/>
            <person name="Goodwin L."/>
            <person name="Brettin T."/>
            <person name="Han C."/>
            <person name="Detter J.C."/>
            <person name="Ovchinikova G."/>
            <person name="Pati A."/>
            <person name="Mavromatis K."/>
            <person name="Mikhailova N."/>
            <person name="Chen A."/>
            <person name="Palaniappan K."/>
            <person name="Land M."/>
            <person name="Hauser L."/>
            <person name="Chang Y.J."/>
            <person name="Jeffries C.D."/>
            <person name="Rohde M."/>
            <person name="Sproer C."/>
            <person name="Goker M."/>
            <person name="Bristow J."/>
            <person name="Eisen J.A."/>
            <person name="Markowitz V."/>
            <person name="Hugenholtz P."/>
            <person name="Kyrpides N.C."/>
            <person name="Klenk H.P."/>
            <person name="Chain P."/>
        </authorList>
    </citation>
    <scope>NUCLEOTIDE SEQUENCE [LARGE SCALE GENOMIC DNA]</scope>
    <source>
        <strain evidence="2">ATCC 14647 / DSM 12112 / NCTC 10651 / 9901</strain>
    </source>
</reference>
<sequence>MMEGEKNISYFKGKNETKVDLDYVKNEMAQFLQLDNLNFLLGAGCSSHVENDVEYGIPGMANLYKGFFEQHRGFDIAGSDAESIFDGNLEKMLETMEAIAVAAIVKQTDNDIEEKICSVQKYIRNKIIEGLHGKEVLSFYRNFYIKTVTHGRKHPINIFTTNYDLYNEQALDSLSFPYNNGFIGTYKRSFNPASYKYAYVEDMNLSNNIWERVPNFYNLYKIHGSISWVKNENNINEIDYKHISEDDTVMIYPTPLKDRTTLMTPYSDLFRAMETALLKKNSVLITLGYSFADDHINRIILNSLAIPTFKLVIFGQSDSISRLIEMDDSRIIVINSQDKIHYFKNFVEKAMPDVQADVKEQIDLPVVTELIKAFEGVKHE</sequence>
<protein>
    <submittedName>
        <fullName evidence="1">Uncharacterized protein</fullName>
    </submittedName>
</protein>